<dbReference type="Pfam" id="PF00483">
    <property type="entry name" value="NTP_transferase"/>
    <property type="match status" value="1"/>
</dbReference>
<dbReference type="InterPro" id="IPR000644">
    <property type="entry name" value="CBS_dom"/>
</dbReference>
<evidence type="ECO:0000256" key="1">
    <source>
        <dbReference type="PROSITE-ProRule" id="PRU00703"/>
    </source>
</evidence>
<comment type="caution">
    <text evidence="3">The sequence shown here is derived from an EMBL/GenBank/DDBJ whole genome shotgun (WGS) entry which is preliminary data.</text>
</comment>
<dbReference type="CDD" id="cd06426">
    <property type="entry name" value="NTP_transferase_like_2"/>
    <property type="match status" value="1"/>
</dbReference>
<feature type="domain" description="CBS" evidence="2">
    <location>
        <begin position="67"/>
        <end position="123"/>
    </location>
</feature>
<reference evidence="3 4" key="1">
    <citation type="submission" date="2018-04" db="EMBL/GenBank/DDBJ databases">
        <title>Novel Campyloabacter and Helicobacter Species and Strains.</title>
        <authorList>
            <person name="Mannion A.J."/>
            <person name="Shen Z."/>
            <person name="Fox J.G."/>
        </authorList>
    </citation>
    <scope>NUCLEOTIDE SEQUENCE [LARGE SCALE GENOMIC DNA]</scope>
    <source>
        <strain evidence="3 4">MIT 04-9362</strain>
    </source>
</reference>
<dbReference type="PANTHER" id="PTHR22572">
    <property type="entry name" value="SUGAR-1-PHOSPHATE GUANYL TRANSFERASE"/>
    <property type="match status" value="1"/>
</dbReference>
<dbReference type="Proteomes" id="UP000256695">
    <property type="component" value="Unassembled WGS sequence"/>
</dbReference>
<keyword evidence="4" id="KW-1185">Reference proteome</keyword>
<dbReference type="InterPro" id="IPR050486">
    <property type="entry name" value="Mannose-1P_guanyltransferase"/>
</dbReference>
<dbReference type="OrthoDB" id="9788272at2"/>
<sequence>MQVLKKITITQDFSILETLKIFGTYDGLRLLIVNDLNNNFIGIITEPDIRRGLLSGLKLDDNISSIINKNPIIANIKDSKEYLLSLASQHNIHEIPLMDNNGKITQIISISSLLKTKHYQNNIVIMAGGLGTRLKPLTDTLPKPMLKVGSKPILQIILERFKQQGFRNITLCVNYKSHIIEEYFEDGSKFGLNINYVKEEKRMGTAGALSLIKNIGEHPFFVMNGDILTEIDFSKMLEYHQDQKSDITMGIREFHYQVPYGVVQTDKKGGIVSITEKPNLNFNVSAGIYLLNPSVIHLIPQDTFFDMPNLFNKILCEKRYNTSTYLVTDYWIDIGRHEEYNKANSDIEE</sequence>
<dbReference type="InterPro" id="IPR046342">
    <property type="entry name" value="CBS_dom_sf"/>
</dbReference>
<evidence type="ECO:0000313" key="4">
    <source>
        <dbReference type="Proteomes" id="UP000256695"/>
    </source>
</evidence>
<evidence type="ECO:0000259" key="2">
    <source>
        <dbReference type="PROSITE" id="PS51371"/>
    </source>
</evidence>
<dbReference type="Pfam" id="PF00571">
    <property type="entry name" value="CBS"/>
    <property type="match status" value="2"/>
</dbReference>
<keyword evidence="1" id="KW-0129">CBS domain</keyword>
<accession>A0A3D8J9F8</accession>
<dbReference type="EMBL" id="NXLX01000008">
    <property type="protein sequence ID" value="RDU73920.1"/>
    <property type="molecule type" value="Genomic_DNA"/>
</dbReference>
<gene>
    <name evidence="3" type="ORF">CQA57_04140</name>
</gene>
<organism evidence="3 4">
    <name type="scientific">Helicobacter anseris</name>
    <dbReference type="NCBI Taxonomy" id="375926"/>
    <lineage>
        <taxon>Bacteria</taxon>
        <taxon>Pseudomonadati</taxon>
        <taxon>Campylobacterota</taxon>
        <taxon>Epsilonproteobacteria</taxon>
        <taxon>Campylobacterales</taxon>
        <taxon>Helicobacteraceae</taxon>
        <taxon>Helicobacter</taxon>
    </lineage>
</organism>
<proteinExistence type="predicted"/>
<dbReference type="Gene3D" id="3.90.550.10">
    <property type="entry name" value="Spore Coat Polysaccharide Biosynthesis Protein SpsA, Chain A"/>
    <property type="match status" value="1"/>
</dbReference>
<dbReference type="SUPFAM" id="SSF53448">
    <property type="entry name" value="Nucleotide-diphospho-sugar transferases"/>
    <property type="match status" value="1"/>
</dbReference>
<dbReference type="InterPro" id="IPR029044">
    <property type="entry name" value="Nucleotide-diphossugar_trans"/>
</dbReference>
<name>A0A3D8J9F8_9HELI</name>
<dbReference type="RefSeq" id="WP_115579026.1">
    <property type="nucleotide sequence ID" value="NZ_NXLX01000008.1"/>
</dbReference>
<dbReference type="InterPro" id="IPR005835">
    <property type="entry name" value="NTP_transferase_dom"/>
</dbReference>
<protein>
    <submittedName>
        <fullName evidence="3">Alcohol dehydrogenase</fullName>
    </submittedName>
</protein>
<dbReference type="PROSITE" id="PS51371">
    <property type="entry name" value="CBS"/>
    <property type="match status" value="2"/>
</dbReference>
<evidence type="ECO:0000313" key="3">
    <source>
        <dbReference type="EMBL" id="RDU73920.1"/>
    </source>
</evidence>
<dbReference type="Gene3D" id="3.10.580.10">
    <property type="entry name" value="CBS-domain"/>
    <property type="match status" value="1"/>
</dbReference>
<feature type="domain" description="CBS" evidence="2">
    <location>
        <begin position="1"/>
        <end position="59"/>
    </location>
</feature>
<dbReference type="AlphaFoldDB" id="A0A3D8J9F8"/>